<name>A0A919R8R0_9ACTN</name>
<dbReference type="RefSeq" id="WP_203994403.1">
    <property type="nucleotide sequence ID" value="NZ_BOOU01000108.1"/>
</dbReference>
<feature type="transmembrane region" description="Helical" evidence="3">
    <location>
        <begin position="121"/>
        <end position="142"/>
    </location>
</feature>
<evidence type="ECO:0000313" key="4">
    <source>
        <dbReference type="EMBL" id="GII81726.1"/>
    </source>
</evidence>
<dbReference type="Proteomes" id="UP000655287">
    <property type="component" value="Unassembled WGS sequence"/>
</dbReference>
<dbReference type="AlphaFoldDB" id="A0A919R8R0"/>
<keyword evidence="1" id="KW-0805">Transcription regulation</keyword>
<feature type="transmembrane region" description="Helical" evidence="3">
    <location>
        <begin position="191"/>
        <end position="211"/>
    </location>
</feature>
<keyword evidence="2" id="KW-0804">Transcription</keyword>
<keyword evidence="3" id="KW-0472">Membrane</keyword>
<feature type="transmembrane region" description="Helical" evidence="3">
    <location>
        <begin position="244"/>
        <end position="261"/>
    </location>
</feature>
<dbReference type="InterPro" id="IPR041916">
    <property type="entry name" value="Anti_sigma_zinc_sf"/>
</dbReference>
<dbReference type="Gene3D" id="1.10.10.1320">
    <property type="entry name" value="Anti-sigma factor, zinc-finger domain"/>
    <property type="match status" value="1"/>
</dbReference>
<reference evidence="4" key="1">
    <citation type="submission" date="2021-01" db="EMBL/GenBank/DDBJ databases">
        <title>Whole genome shotgun sequence of Sphaerisporangium rufum NBRC 109079.</title>
        <authorList>
            <person name="Komaki H."/>
            <person name="Tamura T."/>
        </authorList>
    </citation>
    <scope>NUCLEOTIDE SEQUENCE</scope>
    <source>
        <strain evidence="4">NBRC 109079</strain>
    </source>
</reference>
<comment type="caution">
    <text evidence="4">The sequence shown here is derived from an EMBL/GenBank/DDBJ whole genome shotgun (WGS) entry which is preliminary data.</text>
</comment>
<feature type="transmembrane region" description="Helical" evidence="3">
    <location>
        <begin position="162"/>
        <end position="185"/>
    </location>
</feature>
<evidence type="ECO:0000256" key="1">
    <source>
        <dbReference type="ARBA" id="ARBA00023015"/>
    </source>
</evidence>
<accession>A0A919R8R0</accession>
<feature type="transmembrane region" description="Helical" evidence="3">
    <location>
        <begin position="218"/>
        <end position="238"/>
    </location>
</feature>
<organism evidence="4 5">
    <name type="scientific">Sphaerisporangium rufum</name>
    <dbReference type="NCBI Taxonomy" id="1381558"/>
    <lineage>
        <taxon>Bacteria</taxon>
        <taxon>Bacillati</taxon>
        <taxon>Actinomycetota</taxon>
        <taxon>Actinomycetes</taxon>
        <taxon>Streptosporangiales</taxon>
        <taxon>Streptosporangiaceae</taxon>
        <taxon>Sphaerisporangium</taxon>
    </lineage>
</organism>
<gene>
    <name evidence="4" type="ORF">Sru01_67080</name>
</gene>
<keyword evidence="5" id="KW-1185">Reference proteome</keyword>
<keyword evidence="3" id="KW-1133">Transmembrane helix</keyword>
<keyword evidence="3" id="KW-0812">Transmembrane</keyword>
<dbReference type="EMBL" id="BOOU01000108">
    <property type="protein sequence ID" value="GII81726.1"/>
    <property type="molecule type" value="Genomic_DNA"/>
</dbReference>
<proteinExistence type="predicted"/>
<evidence type="ECO:0000313" key="5">
    <source>
        <dbReference type="Proteomes" id="UP000655287"/>
    </source>
</evidence>
<protein>
    <submittedName>
        <fullName evidence="4">Membrane protein</fullName>
    </submittedName>
</protein>
<evidence type="ECO:0000256" key="3">
    <source>
        <dbReference type="SAM" id="Phobius"/>
    </source>
</evidence>
<feature type="transmembrane region" description="Helical" evidence="3">
    <location>
        <begin position="84"/>
        <end position="109"/>
    </location>
</feature>
<evidence type="ECO:0000256" key="2">
    <source>
        <dbReference type="ARBA" id="ARBA00023163"/>
    </source>
</evidence>
<sequence length="273" mass="27809">MSTEHVPDRLAGRYASGDPGIPADELWAVEAHLESCARCRDRLRLMLPARAPEVAALVDGVWAGLLPALHGAAPAPGRRRRRSLAAWLTPAMVPWAGMSLIVAVLAVVFDGAFRGAGAGGGVAVLLAAPVLPVLGVAASWAAGADPMHELVAATPRAGLPLVLRRTAAVLLVLIPILLVAGAWTGVVIAQWLLPCLAFTTGTLALGGLVGVARAAGTLVAAWTVTVPALAATTGQWTAPLRTDVLPVWAGLMVIGAAVVVARRGGHTALAASR</sequence>